<proteinExistence type="predicted"/>
<dbReference type="Gene3D" id="1.25.10.10">
    <property type="entry name" value="Leucine-rich Repeat Variant"/>
    <property type="match status" value="1"/>
</dbReference>
<evidence type="ECO:0008006" key="3">
    <source>
        <dbReference type="Google" id="ProtNLM"/>
    </source>
</evidence>
<dbReference type="InterPro" id="IPR011989">
    <property type="entry name" value="ARM-like"/>
</dbReference>
<dbReference type="GO" id="GO:0005783">
    <property type="term" value="C:endoplasmic reticulum"/>
    <property type="evidence" value="ECO:0007669"/>
    <property type="project" value="TreeGrafter"/>
</dbReference>
<dbReference type="SMART" id="SM00185">
    <property type="entry name" value="ARM"/>
    <property type="match status" value="3"/>
</dbReference>
<dbReference type="InterPro" id="IPR050693">
    <property type="entry name" value="Hsp70_NEF-Inhibitors"/>
</dbReference>
<dbReference type="Proteomes" id="UP001162131">
    <property type="component" value="Unassembled WGS sequence"/>
</dbReference>
<dbReference type="EMBL" id="CAJZBQ010000045">
    <property type="protein sequence ID" value="CAG9328096.1"/>
    <property type="molecule type" value="Genomic_DNA"/>
</dbReference>
<dbReference type="PANTHER" id="PTHR19316">
    <property type="entry name" value="PROTEIN FOLDING REGULATOR"/>
    <property type="match status" value="1"/>
</dbReference>
<dbReference type="SUPFAM" id="SSF48371">
    <property type="entry name" value="ARM repeat"/>
    <property type="match status" value="1"/>
</dbReference>
<organism evidence="1 2">
    <name type="scientific">Blepharisma stoltei</name>
    <dbReference type="NCBI Taxonomy" id="1481888"/>
    <lineage>
        <taxon>Eukaryota</taxon>
        <taxon>Sar</taxon>
        <taxon>Alveolata</taxon>
        <taxon>Ciliophora</taxon>
        <taxon>Postciliodesmatophora</taxon>
        <taxon>Heterotrichea</taxon>
        <taxon>Heterotrichida</taxon>
        <taxon>Blepharismidae</taxon>
        <taxon>Blepharisma</taxon>
    </lineage>
</organism>
<gene>
    <name evidence="1" type="ORF">BSTOLATCC_MIC45554</name>
</gene>
<name>A0AAU9JT31_9CILI</name>
<keyword evidence="2" id="KW-1185">Reference proteome</keyword>
<dbReference type="PANTHER" id="PTHR19316:SF18">
    <property type="entry name" value="HSP70-BINDING PROTEIN 1"/>
    <property type="match status" value="1"/>
</dbReference>
<dbReference type="AlphaFoldDB" id="A0AAU9JT31"/>
<dbReference type="GO" id="GO:0000774">
    <property type="term" value="F:adenyl-nucleotide exchange factor activity"/>
    <property type="evidence" value="ECO:0007669"/>
    <property type="project" value="TreeGrafter"/>
</dbReference>
<accession>A0AAU9JT31</accession>
<dbReference type="InterPro" id="IPR000225">
    <property type="entry name" value="Armadillo"/>
</dbReference>
<sequence>MNWTGLLNWSLSYSDGTRPSEVKPMDEETKKWLKEALESFCVDETTVLKKATDCLSAAEEGNDEERELKEAILYDLLGVIENLEAARNLVKVGGIPHLVRCMAGSRYLSVRKLCASVFSSAVQNNPAVQEAAMNAQALDALLELVQVESDQGLQEQYFSCLSALVRGEYTLARQKFIEKDGLLLAQRVIRGTESMKITKKIVLLLSDIFHQCKLNKEVETINLANHLGMSQDIGQLMDRNDEELTEMAAWAINNLIEANEDTH</sequence>
<evidence type="ECO:0000313" key="1">
    <source>
        <dbReference type="EMBL" id="CAG9328096.1"/>
    </source>
</evidence>
<dbReference type="InterPro" id="IPR016024">
    <property type="entry name" value="ARM-type_fold"/>
</dbReference>
<protein>
    <recommendedName>
        <fullName evidence="3">Nucleotide exchange factor Fes1 domain-containing protein</fullName>
    </recommendedName>
</protein>
<comment type="caution">
    <text evidence="1">The sequence shown here is derived from an EMBL/GenBank/DDBJ whole genome shotgun (WGS) entry which is preliminary data.</text>
</comment>
<reference evidence="1" key="1">
    <citation type="submission" date="2021-09" db="EMBL/GenBank/DDBJ databases">
        <authorList>
            <consortium name="AG Swart"/>
            <person name="Singh M."/>
            <person name="Singh A."/>
            <person name="Seah K."/>
            <person name="Emmerich C."/>
        </authorList>
    </citation>
    <scope>NUCLEOTIDE SEQUENCE</scope>
    <source>
        <strain evidence="1">ATCC30299</strain>
    </source>
</reference>
<evidence type="ECO:0000313" key="2">
    <source>
        <dbReference type="Proteomes" id="UP001162131"/>
    </source>
</evidence>